<reference evidence="1 2" key="1">
    <citation type="submission" date="2018-03" db="EMBL/GenBank/DDBJ databases">
        <title>Ahniella affigens gen. nov., sp. nov., a gammaproteobacterium isolated from sandy soil near a stream.</title>
        <authorList>
            <person name="Ko Y."/>
            <person name="Kim J.-H."/>
        </authorList>
    </citation>
    <scope>NUCLEOTIDE SEQUENCE [LARGE SCALE GENOMIC DNA]</scope>
    <source>
        <strain evidence="1 2">D13</strain>
    </source>
</reference>
<dbReference type="AlphaFoldDB" id="A0A2P1PUR4"/>
<keyword evidence="2" id="KW-1185">Reference proteome</keyword>
<name>A0A2P1PUR4_9GAMM</name>
<dbReference type="EMBL" id="CP027860">
    <property type="protein sequence ID" value="AVP98571.1"/>
    <property type="molecule type" value="Genomic_DNA"/>
</dbReference>
<evidence type="ECO:0000313" key="1">
    <source>
        <dbReference type="EMBL" id="AVP98571.1"/>
    </source>
</evidence>
<gene>
    <name evidence="1" type="ORF">C7S18_15860</name>
</gene>
<proteinExistence type="predicted"/>
<dbReference type="KEGG" id="xba:C7S18_15860"/>
<evidence type="ECO:0000313" key="2">
    <source>
        <dbReference type="Proteomes" id="UP000241074"/>
    </source>
</evidence>
<protein>
    <submittedName>
        <fullName evidence="1">Uncharacterized protein</fullName>
    </submittedName>
</protein>
<sequence>MDVHERCDRGVKPSWEPSVAGGGVMVAVWITADIGRFLNFASEKSEKWVGWEFPAPAASD</sequence>
<dbReference type="Proteomes" id="UP000241074">
    <property type="component" value="Chromosome"/>
</dbReference>
<accession>A0A2P1PUR4</accession>
<reference evidence="1 2" key="2">
    <citation type="submission" date="2018-03" db="EMBL/GenBank/DDBJ databases">
        <authorList>
            <person name="Keele B.F."/>
        </authorList>
    </citation>
    <scope>NUCLEOTIDE SEQUENCE [LARGE SCALE GENOMIC DNA]</scope>
    <source>
        <strain evidence="1 2">D13</strain>
    </source>
</reference>
<organism evidence="1 2">
    <name type="scientific">Ahniella affigens</name>
    <dbReference type="NCBI Taxonomy" id="2021234"/>
    <lineage>
        <taxon>Bacteria</taxon>
        <taxon>Pseudomonadati</taxon>
        <taxon>Pseudomonadota</taxon>
        <taxon>Gammaproteobacteria</taxon>
        <taxon>Lysobacterales</taxon>
        <taxon>Rhodanobacteraceae</taxon>
        <taxon>Ahniella</taxon>
    </lineage>
</organism>